<evidence type="ECO:0008006" key="3">
    <source>
        <dbReference type="Google" id="ProtNLM"/>
    </source>
</evidence>
<evidence type="ECO:0000313" key="2">
    <source>
        <dbReference type="Proteomes" id="UP000664859"/>
    </source>
</evidence>
<comment type="caution">
    <text evidence="1">The sequence shown here is derived from an EMBL/GenBank/DDBJ whole genome shotgun (WGS) entry which is preliminary data.</text>
</comment>
<proteinExistence type="predicted"/>
<reference evidence="1" key="1">
    <citation type="submission" date="2021-02" db="EMBL/GenBank/DDBJ databases">
        <title>First Annotated Genome of the Yellow-green Alga Tribonema minus.</title>
        <authorList>
            <person name="Mahan K.M."/>
        </authorList>
    </citation>
    <scope>NUCLEOTIDE SEQUENCE</scope>
    <source>
        <strain evidence="1">UTEX B ZZ1240</strain>
    </source>
</reference>
<dbReference type="PANTHER" id="PTHR46586:SF3">
    <property type="entry name" value="ANKYRIN REPEAT-CONTAINING PROTEIN"/>
    <property type="match status" value="1"/>
</dbReference>
<dbReference type="Gene3D" id="1.25.40.20">
    <property type="entry name" value="Ankyrin repeat-containing domain"/>
    <property type="match status" value="2"/>
</dbReference>
<dbReference type="AlphaFoldDB" id="A0A836CII6"/>
<evidence type="ECO:0000313" key="1">
    <source>
        <dbReference type="EMBL" id="KAG5187855.1"/>
    </source>
</evidence>
<accession>A0A836CII6</accession>
<name>A0A836CII6_9STRA</name>
<dbReference type="Proteomes" id="UP000664859">
    <property type="component" value="Unassembled WGS sequence"/>
</dbReference>
<keyword evidence="2" id="KW-1185">Reference proteome</keyword>
<dbReference type="SUPFAM" id="SSF48403">
    <property type="entry name" value="Ankyrin repeat"/>
    <property type="match status" value="1"/>
</dbReference>
<gene>
    <name evidence="1" type="ORF">JKP88DRAFT_178471</name>
</gene>
<feature type="non-terminal residue" evidence="1">
    <location>
        <position position="1"/>
    </location>
</feature>
<dbReference type="InterPro" id="IPR036770">
    <property type="entry name" value="Ankyrin_rpt-contain_sf"/>
</dbReference>
<sequence>AARAGHRKSLQWLRNAGCGWDWRTCTEAARRGDISVLRWAANAGAPVFPSRKDIRALGLPGLLAVRGPQAAAKAGHLHILKWFDRVYHLSDVTNYKLLKLAAQEGHLAVVQWLCSNGVLRDAQTNGVPRDAQACRAAVRGGQLHVLQFLRHIGCRWDKGTCEAAAAGGHVDVLRYARDGECPWDDRTCYEAVRNGHLGAVLLYAGERGFPWGSHKAAACVELIHRDYMPVVAAKGDSIEVLKYVIENGCEWDQRVCSEAAGRGDVQMLDWAVANGAPCDYAEVTKRAWRAGRTAQLEVTKWLHTRGEDVKPLLVDAALAGHVPLLQWGRRSLGFSTTDVPALVRAAAKGGSVEVLAWMHAAGLLMRAHDDLRQLATSTAAAHGQLHVLKWLKAYGLMTDLVEDVRTNAIKEAQVEVIEWTLPSGGAWDESICHRPTCA</sequence>
<organism evidence="1 2">
    <name type="scientific">Tribonema minus</name>
    <dbReference type="NCBI Taxonomy" id="303371"/>
    <lineage>
        <taxon>Eukaryota</taxon>
        <taxon>Sar</taxon>
        <taxon>Stramenopiles</taxon>
        <taxon>Ochrophyta</taxon>
        <taxon>PX clade</taxon>
        <taxon>Xanthophyceae</taxon>
        <taxon>Tribonematales</taxon>
        <taxon>Tribonemataceae</taxon>
        <taxon>Tribonema</taxon>
    </lineage>
</organism>
<protein>
    <recommendedName>
        <fullName evidence="3">Ankyrin repeat domain-containing protein</fullName>
    </recommendedName>
</protein>
<dbReference type="PANTHER" id="PTHR46586">
    <property type="entry name" value="ANKYRIN REPEAT-CONTAINING PROTEIN"/>
    <property type="match status" value="1"/>
</dbReference>
<dbReference type="EMBL" id="JAFCMP010000080">
    <property type="protein sequence ID" value="KAG5187855.1"/>
    <property type="molecule type" value="Genomic_DNA"/>
</dbReference>
<dbReference type="InterPro" id="IPR052050">
    <property type="entry name" value="SecEffector_AnkRepeat"/>
</dbReference>